<evidence type="ECO:0000313" key="4">
    <source>
        <dbReference type="Proteomes" id="UP000275078"/>
    </source>
</evidence>
<feature type="compositionally biased region" description="Low complexity" evidence="1">
    <location>
        <begin position="322"/>
        <end position="337"/>
    </location>
</feature>
<sequence length="850" mass="95142">MNDMNNSLTESINHEESMVRSENRPFQHLPPTRPPLAWHFSKKNSSRSQQSPSHATLDRPRVNTQPPMEEEKLSALFRGGIYLWSNGKLAMEEEGNLDILAAPNTAGSDADAADAFVMQSGSDEQLIKITGGGSNMVRLDEVFSPLVLHKLFDLCQGSNSSADKADSSDPSQRVEGSLQIPDYLKADFTIVLQGPPPPSKPSETAPANRHQRQRSMVIPDSPLRKPVSAPPRTPQRPTHARSSSTVTSTQQRLTTHARSRSSVTAVPKDQATHSRSSSVALTPTRTISEKVGPTRQNLAVPARVPSPGTPMKHLTGHRRTQSSISSITPTVSSKSASTGVTTDRVKAPDRKPVSFTPSTPSKGHLRTPSRQSPKPEEVEIARFHVHKEVLSLCSEYYASLFSGPWAETQSAVSTLSTENVGSAFGLEQALRMCYTGPSINTRVLSPSYAPKGTRAGSQLTPLFIHYDKKEFLEERVIVNAEDGSEKSVSFLASLKPLQFEHYIRLNLSVLQAADYLLMNKDCLDLPTIVESKIDDFLLPALKKMPSSDFMSRLPPIFLEYPGVEMDKLMKVFVDTGFTHWKKPMLSWPDAAFEELHKAIREHIAVASIPSSPRRGPNVLNLLQDLSKFRRGVRSKSRQFGEWEEKVFGPVRTLLAEKVLEIMEKSGHWNQVDGDVEDGIDFSKNRLVLSPIHASNLSHQYEEEWRKDPLPKDEKYEAAAADKYLWMILMRIRDLDEDTKGSQLEVDDMIDLMHWCTTPKGKQVVDRITEEPVGGEGLLHAGNVGAVEKLLDAFVAPKLFCQRPQSVERFEPFTRRANRYTYSQTYDHEVEILQRRIEKEKEKWKMGWVAF</sequence>
<dbReference type="Pfam" id="PF00651">
    <property type="entry name" value="BTB"/>
    <property type="match status" value="1"/>
</dbReference>
<feature type="compositionally biased region" description="Low complexity" evidence="1">
    <location>
        <begin position="241"/>
        <end position="254"/>
    </location>
</feature>
<feature type="region of interest" description="Disordered" evidence="1">
    <location>
        <begin position="191"/>
        <end position="376"/>
    </location>
</feature>
<gene>
    <name evidence="3" type="ORF">BJ508DRAFT_417657</name>
</gene>
<dbReference type="AlphaFoldDB" id="A0A3N4HR27"/>
<protein>
    <recommendedName>
        <fullName evidence="2">BTB domain-containing protein</fullName>
    </recommendedName>
</protein>
<dbReference type="PROSITE" id="PS50097">
    <property type="entry name" value="BTB"/>
    <property type="match status" value="1"/>
</dbReference>
<evidence type="ECO:0000259" key="2">
    <source>
        <dbReference type="PROSITE" id="PS50097"/>
    </source>
</evidence>
<proteinExistence type="predicted"/>
<dbReference type="Gene3D" id="3.30.710.10">
    <property type="entry name" value="Potassium Channel Kv1.1, Chain A"/>
    <property type="match status" value="1"/>
</dbReference>
<evidence type="ECO:0000256" key="1">
    <source>
        <dbReference type="SAM" id="MobiDB-lite"/>
    </source>
</evidence>
<feature type="region of interest" description="Disordered" evidence="1">
    <location>
        <begin position="1"/>
        <end position="66"/>
    </location>
</feature>
<dbReference type="InterPro" id="IPR011333">
    <property type="entry name" value="SKP1/BTB/POZ_sf"/>
</dbReference>
<name>A0A3N4HR27_ASCIM</name>
<dbReference type="InterPro" id="IPR000210">
    <property type="entry name" value="BTB/POZ_dom"/>
</dbReference>
<keyword evidence="4" id="KW-1185">Reference proteome</keyword>
<feature type="compositionally biased region" description="Basic and acidic residues" evidence="1">
    <location>
        <begin position="12"/>
        <end position="25"/>
    </location>
</feature>
<dbReference type="SUPFAM" id="SSF54695">
    <property type="entry name" value="POZ domain"/>
    <property type="match status" value="1"/>
</dbReference>
<dbReference type="CDD" id="cd18186">
    <property type="entry name" value="BTB_POZ_ZBTB_KLHL-like"/>
    <property type="match status" value="1"/>
</dbReference>
<dbReference type="OrthoDB" id="71307at2759"/>
<organism evidence="3 4">
    <name type="scientific">Ascobolus immersus RN42</name>
    <dbReference type="NCBI Taxonomy" id="1160509"/>
    <lineage>
        <taxon>Eukaryota</taxon>
        <taxon>Fungi</taxon>
        <taxon>Dikarya</taxon>
        <taxon>Ascomycota</taxon>
        <taxon>Pezizomycotina</taxon>
        <taxon>Pezizomycetes</taxon>
        <taxon>Pezizales</taxon>
        <taxon>Ascobolaceae</taxon>
        <taxon>Ascobolus</taxon>
    </lineage>
</organism>
<dbReference type="Proteomes" id="UP000275078">
    <property type="component" value="Unassembled WGS sequence"/>
</dbReference>
<evidence type="ECO:0000313" key="3">
    <source>
        <dbReference type="EMBL" id="RPA76293.1"/>
    </source>
</evidence>
<accession>A0A3N4HR27</accession>
<reference evidence="3 4" key="1">
    <citation type="journal article" date="2018" name="Nat. Ecol. Evol.">
        <title>Pezizomycetes genomes reveal the molecular basis of ectomycorrhizal truffle lifestyle.</title>
        <authorList>
            <person name="Murat C."/>
            <person name="Payen T."/>
            <person name="Noel B."/>
            <person name="Kuo A."/>
            <person name="Morin E."/>
            <person name="Chen J."/>
            <person name="Kohler A."/>
            <person name="Krizsan K."/>
            <person name="Balestrini R."/>
            <person name="Da Silva C."/>
            <person name="Montanini B."/>
            <person name="Hainaut M."/>
            <person name="Levati E."/>
            <person name="Barry K.W."/>
            <person name="Belfiori B."/>
            <person name="Cichocki N."/>
            <person name="Clum A."/>
            <person name="Dockter R.B."/>
            <person name="Fauchery L."/>
            <person name="Guy J."/>
            <person name="Iotti M."/>
            <person name="Le Tacon F."/>
            <person name="Lindquist E.A."/>
            <person name="Lipzen A."/>
            <person name="Malagnac F."/>
            <person name="Mello A."/>
            <person name="Molinier V."/>
            <person name="Miyauchi S."/>
            <person name="Poulain J."/>
            <person name="Riccioni C."/>
            <person name="Rubini A."/>
            <person name="Sitrit Y."/>
            <person name="Splivallo R."/>
            <person name="Traeger S."/>
            <person name="Wang M."/>
            <person name="Zifcakova L."/>
            <person name="Wipf D."/>
            <person name="Zambonelli A."/>
            <person name="Paolocci F."/>
            <person name="Nowrousian M."/>
            <person name="Ottonello S."/>
            <person name="Baldrian P."/>
            <person name="Spatafora J.W."/>
            <person name="Henrissat B."/>
            <person name="Nagy L.G."/>
            <person name="Aury J.M."/>
            <person name="Wincker P."/>
            <person name="Grigoriev I.V."/>
            <person name="Bonfante P."/>
            <person name="Martin F.M."/>
        </authorList>
    </citation>
    <scope>NUCLEOTIDE SEQUENCE [LARGE SCALE GENOMIC DNA]</scope>
    <source>
        <strain evidence="3 4">RN42</strain>
    </source>
</reference>
<feature type="domain" description="BTB" evidence="2">
    <location>
        <begin position="383"/>
        <end position="436"/>
    </location>
</feature>
<feature type="compositionally biased region" description="Basic and acidic residues" evidence="1">
    <location>
        <begin position="343"/>
        <end position="352"/>
    </location>
</feature>
<feature type="compositionally biased region" description="Polar residues" evidence="1">
    <location>
        <begin position="1"/>
        <end position="11"/>
    </location>
</feature>
<feature type="compositionally biased region" description="Polar residues" evidence="1">
    <location>
        <begin position="273"/>
        <end position="286"/>
    </location>
</feature>
<dbReference type="EMBL" id="ML119747">
    <property type="protein sequence ID" value="RPA76293.1"/>
    <property type="molecule type" value="Genomic_DNA"/>
</dbReference>